<dbReference type="Pfam" id="PF01724">
    <property type="entry name" value="DUF29"/>
    <property type="match status" value="1"/>
</dbReference>
<comment type="caution">
    <text evidence="1">The sequence shown here is derived from an EMBL/GenBank/DDBJ whole genome shotgun (WGS) entry which is preliminary data.</text>
</comment>
<dbReference type="Gene3D" id="1.20.1220.20">
    <property type="entry name" value="Uncharcterised protein PF01724"/>
    <property type="match status" value="1"/>
</dbReference>
<evidence type="ECO:0000313" key="2">
    <source>
        <dbReference type="Proteomes" id="UP000767446"/>
    </source>
</evidence>
<organism evidence="1 2">
    <name type="scientific">Gomphosphaeria aponina SAG 52.96 = DSM 107014</name>
    <dbReference type="NCBI Taxonomy" id="1521640"/>
    <lineage>
        <taxon>Bacteria</taxon>
        <taxon>Bacillati</taxon>
        <taxon>Cyanobacteriota</taxon>
        <taxon>Cyanophyceae</taxon>
        <taxon>Oscillatoriophycideae</taxon>
        <taxon>Chroococcales</taxon>
        <taxon>Gomphosphaeriaceae</taxon>
        <taxon>Gomphosphaeria</taxon>
    </lineage>
</organism>
<dbReference type="InterPro" id="IPR002636">
    <property type="entry name" value="DUF29"/>
</dbReference>
<proteinExistence type="predicted"/>
<dbReference type="PANTHER" id="PTHR34235">
    <property type="entry name" value="SLR1203 PROTEIN-RELATED"/>
    <property type="match status" value="1"/>
</dbReference>
<dbReference type="AlphaFoldDB" id="A0A941JPE9"/>
<protein>
    <submittedName>
        <fullName evidence="1">DUF29 family protein</fullName>
    </submittedName>
</protein>
<sequence length="170" mass="19245">MTQELIDLRNSILEERYTDALAIIDELEGMSKQAILRNIESFLVRMLIHLIKNQVEQRLTNSWVASISDSLLKIQKLNLKDNKKYYYIKENEWQGFLEEAIAAAIRPASVEVQGGSLTPAQLTAIINQEEITITAQKLLALTYHHQPADLLGIIDTYLAQLPGGENWLLG</sequence>
<dbReference type="EMBL" id="JADQBC010000033">
    <property type="protein sequence ID" value="MBR8827503.1"/>
    <property type="molecule type" value="Genomic_DNA"/>
</dbReference>
<dbReference type="PANTHER" id="PTHR34235:SF1">
    <property type="entry name" value="SLR0416 PROTEIN"/>
    <property type="match status" value="1"/>
</dbReference>
<reference evidence="1" key="1">
    <citation type="submission" date="2021-02" db="EMBL/GenBank/DDBJ databases">
        <title>Metagenome analyses of Stigonema ocellatum DSM 106950, Chlorogloea purpurea SAG 13.99 and Gomphosphaeria aponina DSM 107014.</title>
        <authorList>
            <person name="Marter P."/>
            <person name="Huang S."/>
        </authorList>
    </citation>
    <scope>NUCLEOTIDE SEQUENCE</scope>
    <source>
        <strain evidence="1">JP213</strain>
    </source>
</reference>
<evidence type="ECO:0000313" key="1">
    <source>
        <dbReference type="EMBL" id="MBR8827503.1"/>
    </source>
</evidence>
<accession>A0A941JPE9</accession>
<dbReference type="Proteomes" id="UP000767446">
    <property type="component" value="Unassembled WGS sequence"/>
</dbReference>
<name>A0A941JPE9_9CHRO</name>
<gene>
    <name evidence="1" type="ORF">DSM107014_06275</name>
</gene>